<feature type="region of interest" description="Disordered" evidence="1">
    <location>
        <begin position="413"/>
        <end position="432"/>
    </location>
</feature>
<name>A0ABR0J176_9EURO</name>
<organism evidence="3 4">
    <name type="scientific">Exophiala sideris</name>
    <dbReference type="NCBI Taxonomy" id="1016849"/>
    <lineage>
        <taxon>Eukaryota</taxon>
        <taxon>Fungi</taxon>
        <taxon>Dikarya</taxon>
        <taxon>Ascomycota</taxon>
        <taxon>Pezizomycotina</taxon>
        <taxon>Eurotiomycetes</taxon>
        <taxon>Chaetothyriomycetidae</taxon>
        <taxon>Chaetothyriales</taxon>
        <taxon>Herpotrichiellaceae</taxon>
        <taxon>Exophiala</taxon>
    </lineage>
</organism>
<accession>A0ABR0J176</accession>
<keyword evidence="2" id="KW-0472">Membrane</keyword>
<dbReference type="Proteomes" id="UP001345691">
    <property type="component" value="Unassembled WGS sequence"/>
</dbReference>
<feature type="compositionally biased region" description="Acidic residues" evidence="1">
    <location>
        <begin position="213"/>
        <end position="224"/>
    </location>
</feature>
<dbReference type="EMBL" id="JAVRRF010000024">
    <property type="protein sequence ID" value="KAK5054138.1"/>
    <property type="molecule type" value="Genomic_DNA"/>
</dbReference>
<gene>
    <name evidence="3" type="ORF">LTR69_009100</name>
</gene>
<reference evidence="3 4" key="1">
    <citation type="submission" date="2023-08" db="EMBL/GenBank/DDBJ databases">
        <title>Black Yeasts Isolated from many extreme environments.</title>
        <authorList>
            <person name="Coleine C."/>
            <person name="Stajich J.E."/>
            <person name="Selbmann L."/>
        </authorList>
    </citation>
    <scope>NUCLEOTIDE SEQUENCE [LARGE SCALE GENOMIC DNA]</scope>
    <source>
        <strain evidence="3 4">CCFEE 6328</strain>
    </source>
</reference>
<protein>
    <submittedName>
        <fullName evidence="3">Uncharacterized protein</fullName>
    </submittedName>
</protein>
<evidence type="ECO:0000256" key="2">
    <source>
        <dbReference type="SAM" id="Phobius"/>
    </source>
</evidence>
<feature type="region of interest" description="Disordered" evidence="1">
    <location>
        <begin position="213"/>
        <end position="234"/>
    </location>
</feature>
<feature type="transmembrane region" description="Helical" evidence="2">
    <location>
        <begin position="441"/>
        <end position="463"/>
    </location>
</feature>
<proteinExistence type="predicted"/>
<keyword evidence="2" id="KW-1133">Transmembrane helix</keyword>
<keyword evidence="4" id="KW-1185">Reference proteome</keyword>
<sequence length="465" mass="47289">MLDCGVKIVAESVPGVAERISDELIWLVSLAVLVGVASEAALVAFAVCAVVDAVNVGRLVGAEEAEFVSVALTEAVPDVELGIVDPVAVEPDCDAVLESVEELVFESVPMLAELVGVVVGVIVPEPETVGVEVMEPGSELVGVEETGPVPENETVEDGDVSVPVALALTLETKLLRADVTSEESEDVGVAETCADVMTEFAELTSDAIEDATDAAEDKAEETDATSEAVEATDSSELAKDKMDVAASLADESTELADAVIEANEAVSVLVGVEESVGKAELVGANESLGGSVLLALGKAELVGAKESLGGSVLVGAELSLLKIELSPRVIPSSSDELELELESSDELEVEVGGGVMDAAGSELVGNAVIEGTVELGAGADTGPVAGSDDGVTLASVLAGVSAELLEAVSGVEEELPSIEATPDNSLPTDERRLPTPESVELELVMSLLVSVVVAFVTCLFTALGK</sequence>
<evidence type="ECO:0000313" key="3">
    <source>
        <dbReference type="EMBL" id="KAK5054138.1"/>
    </source>
</evidence>
<evidence type="ECO:0000256" key="1">
    <source>
        <dbReference type="SAM" id="MobiDB-lite"/>
    </source>
</evidence>
<keyword evidence="2" id="KW-0812">Transmembrane</keyword>
<evidence type="ECO:0000313" key="4">
    <source>
        <dbReference type="Proteomes" id="UP001345691"/>
    </source>
</evidence>
<comment type="caution">
    <text evidence="3">The sequence shown here is derived from an EMBL/GenBank/DDBJ whole genome shotgun (WGS) entry which is preliminary data.</text>
</comment>